<evidence type="ECO:0000259" key="6">
    <source>
        <dbReference type="Pfam" id="PF24827"/>
    </source>
</evidence>
<evidence type="ECO:0000256" key="1">
    <source>
        <dbReference type="ARBA" id="ARBA00001947"/>
    </source>
</evidence>
<reference evidence="7 8" key="1">
    <citation type="submission" date="2019-01" db="EMBL/GenBank/DDBJ databases">
        <authorList>
            <person name="Chen W.-M."/>
        </authorList>
    </citation>
    <scope>NUCLEOTIDE SEQUENCE [LARGE SCALE GENOMIC DNA]</scope>
    <source>
        <strain evidence="7 8">TLA-22</strain>
    </source>
</reference>
<feature type="chain" id="PRO_5019350501" evidence="5">
    <location>
        <begin position="42"/>
        <end position="386"/>
    </location>
</feature>
<dbReference type="GO" id="GO:0016788">
    <property type="term" value="F:hydrolase activity, acting on ester bonds"/>
    <property type="evidence" value="ECO:0007669"/>
    <property type="project" value="InterPro"/>
</dbReference>
<evidence type="ECO:0000313" key="7">
    <source>
        <dbReference type="EMBL" id="RVT39764.1"/>
    </source>
</evidence>
<proteinExistence type="predicted"/>
<protein>
    <submittedName>
        <fullName evidence="7">Succinylglutamate desuccinylase</fullName>
    </submittedName>
</protein>
<gene>
    <name evidence="7" type="ORF">ENE74_13490</name>
</gene>
<keyword evidence="2" id="KW-0479">Metal-binding</keyword>
<dbReference type="PANTHER" id="PTHR37326">
    <property type="entry name" value="BLL3975 PROTEIN"/>
    <property type="match status" value="1"/>
</dbReference>
<keyword evidence="4" id="KW-0862">Zinc</keyword>
<dbReference type="CDD" id="cd06251">
    <property type="entry name" value="M14_ASTE_ASPA-like"/>
    <property type="match status" value="1"/>
</dbReference>
<dbReference type="Gene3D" id="3.40.630.10">
    <property type="entry name" value="Zn peptidases"/>
    <property type="match status" value="1"/>
</dbReference>
<name>A0A437J543_9SPHN</name>
<evidence type="ECO:0000256" key="5">
    <source>
        <dbReference type="SAM" id="SignalP"/>
    </source>
</evidence>
<evidence type="ECO:0000256" key="2">
    <source>
        <dbReference type="ARBA" id="ARBA00022723"/>
    </source>
</evidence>
<accession>A0A437J543</accession>
<comment type="cofactor">
    <cofactor evidence="1">
        <name>Zn(2+)</name>
        <dbReference type="ChEBI" id="CHEBI:29105"/>
    </cofactor>
</comment>
<dbReference type="GO" id="GO:0016811">
    <property type="term" value="F:hydrolase activity, acting on carbon-nitrogen (but not peptide) bonds, in linear amides"/>
    <property type="evidence" value="ECO:0007669"/>
    <property type="project" value="InterPro"/>
</dbReference>
<dbReference type="AlphaFoldDB" id="A0A437J543"/>
<dbReference type="InterPro" id="IPR053138">
    <property type="entry name" value="N-alpha-Ac-DABA_deacetylase"/>
</dbReference>
<dbReference type="Pfam" id="PF24827">
    <property type="entry name" value="AstE_AspA_cat"/>
    <property type="match status" value="1"/>
</dbReference>
<dbReference type="OrthoDB" id="9782876at2"/>
<dbReference type="GO" id="GO:0046872">
    <property type="term" value="F:metal ion binding"/>
    <property type="evidence" value="ECO:0007669"/>
    <property type="project" value="UniProtKB-KW"/>
</dbReference>
<keyword evidence="5" id="KW-0732">Signal</keyword>
<organism evidence="7 8">
    <name type="scientific">Sphingobium algorifonticola</name>
    <dbReference type="NCBI Taxonomy" id="2008318"/>
    <lineage>
        <taxon>Bacteria</taxon>
        <taxon>Pseudomonadati</taxon>
        <taxon>Pseudomonadota</taxon>
        <taxon>Alphaproteobacteria</taxon>
        <taxon>Sphingomonadales</taxon>
        <taxon>Sphingomonadaceae</taxon>
        <taxon>Sphingobium</taxon>
    </lineage>
</organism>
<dbReference type="EMBL" id="RZUL01000005">
    <property type="protein sequence ID" value="RVT39764.1"/>
    <property type="molecule type" value="Genomic_DNA"/>
</dbReference>
<comment type="caution">
    <text evidence="7">The sequence shown here is derived from an EMBL/GenBank/DDBJ whole genome shotgun (WGS) entry which is preliminary data.</text>
</comment>
<feature type="signal peptide" evidence="5">
    <location>
        <begin position="1"/>
        <end position="41"/>
    </location>
</feature>
<keyword evidence="8" id="KW-1185">Reference proteome</keyword>
<evidence type="ECO:0000313" key="8">
    <source>
        <dbReference type="Proteomes" id="UP000282977"/>
    </source>
</evidence>
<sequence>MAKQSGGIMTYSGKTARTGVILRVGLALAVSGALVPMAAPAAAGAPEPIGMIDGTPIIDRLDAAALPPGQVHRFWFRVTDNGIAQGWHVPVIVVRGTSPGPRLLLTAAIHGDELTGIDVIHQLTARIDPTTLHGTVVGVPGLNIPGLLHHSRGFTPDDGRDGENLNRLMPGKADAGASIGSRYAYRLWHGLLRPNADTAIDLHTQSRGTEYVMYAFAGSPRAREIAALIAPDIIKLDPGEKGTVELEMLNDGVPAITLELGRPEIFDATMAWRAVEGIGRVMIDLKMQAANSAPAAGTTPYVANAIVPVRATRGGFAHILAPLGSDVVKGQAVATISDAFGRIVETVKAPESGRVNTIATDPMRDPGDMLMRIVFSSPAPECAQGC</sequence>
<feature type="domain" description="Succinylglutamate desuccinylase/Aspartoacylase catalytic" evidence="6">
    <location>
        <begin position="99"/>
        <end position="282"/>
    </location>
</feature>
<dbReference type="InterPro" id="IPR043795">
    <property type="entry name" value="N-alpha-Ac-DABA-like"/>
</dbReference>
<keyword evidence="3" id="KW-0378">Hydrolase</keyword>
<evidence type="ECO:0000256" key="3">
    <source>
        <dbReference type="ARBA" id="ARBA00022801"/>
    </source>
</evidence>
<evidence type="ECO:0000256" key="4">
    <source>
        <dbReference type="ARBA" id="ARBA00022833"/>
    </source>
</evidence>
<dbReference type="PANTHER" id="PTHR37326:SF1">
    <property type="entry name" value="BLL3975 PROTEIN"/>
    <property type="match status" value="1"/>
</dbReference>
<dbReference type="SUPFAM" id="SSF53187">
    <property type="entry name" value="Zn-dependent exopeptidases"/>
    <property type="match status" value="1"/>
</dbReference>
<dbReference type="PIRSF" id="PIRSF039012">
    <property type="entry name" value="ASP"/>
    <property type="match status" value="1"/>
</dbReference>
<dbReference type="Proteomes" id="UP000282977">
    <property type="component" value="Unassembled WGS sequence"/>
</dbReference>
<dbReference type="InterPro" id="IPR055438">
    <property type="entry name" value="AstE_AspA_cat"/>
</dbReference>